<dbReference type="Pfam" id="PF13432">
    <property type="entry name" value="TPR_16"/>
    <property type="match status" value="4"/>
</dbReference>
<feature type="repeat" description="TPR" evidence="3">
    <location>
        <begin position="327"/>
        <end position="360"/>
    </location>
</feature>
<feature type="repeat" description="TPR" evidence="3">
    <location>
        <begin position="626"/>
        <end position="659"/>
    </location>
</feature>
<gene>
    <name evidence="4" type="ORF">AYR66_01950</name>
</gene>
<dbReference type="InterPro" id="IPR037919">
    <property type="entry name" value="OGT"/>
</dbReference>
<feature type="repeat" description="TPR" evidence="3">
    <location>
        <begin position="524"/>
        <end position="557"/>
    </location>
</feature>
<evidence type="ECO:0000313" key="5">
    <source>
        <dbReference type="Proteomes" id="UP000197535"/>
    </source>
</evidence>
<evidence type="ECO:0000256" key="1">
    <source>
        <dbReference type="ARBA" id="ARBA00022737"/>
    </source>
</evidence>
<comment type="caution">
    <text evidence="4">The sequence shown here is derived from an EMBL/GenBank/DDBJ whole genome shotgun (WGS) entry which is preliminary data.</text>
</comment>
<accession>A0A254T738</accession>
<dbReference type="RefSeq" id="WP_170942372.1">
    <property type="nucleotide sequence ID" value="NZ_LSTO01000007.1"/>
</dbReference>
<proteinExistence type="predicted"/>
<dbReference type="PROSITE" id="PS50293">
    <property type="entry name" value="TPR_REGION"/>
    <property type="match status" value="3"/>
</dbReference>
<dbReference type="GO" id="GO:0097363">
    <property type="term" value="F:protein O-acetylglucosaminyltransferase activity"/>
    <property type="evidence" value="ECO:0007669"/>
    <property type="project" value="TreeGrafter"/>
</dbReference>
<dbReference type="InterPro" id="IPR011990">
    <property type="entry name" value="TPR-like_helical_dom_sf"/>
</dbReference>
<sequence>MPVWKKVLFGLLLAAAALVLTEGVLSLAGVVPRAALEDPFVGFAATRPLFVERKQADGTVMMETATNKIGLFNRQSFPKTKAPNTVRIFCMGGSTTYGNPYRDSTSFCGWLREMLPVADPSRRWELINAGGISYASYRVTALMEELSGYEPDVFLILSGQNEFLEERSYGAVRELPAPVREVAAHITRTRIYSAMERAVRSSGIVPVSQRYTLDAEVNERLGHTVGPQDYRRDDGQAVQIMRHYEFNLARMAAIGRAAGARVVMVVPPVNMKDVSPFKSEHRSDLTPRELADWSAFDSRARDALRAGAQEPAAEALQAALAIDARYAETHFMLGQVLLGMGKYDQAKQAFQRAIDEDVCPLRILSPMQAAVRSLSAAQDIPLVDAMRIMEDQTRHLAGHRIPGNEMFLDHVHPTIEGNRLLALALLDELRRGGLLRDASSWTQEAQSQVTQTVLGRLNNTDHADAIQHLGRLFGWAGKLDEAHALLLRALDMYGTEHKDTLLLLAMSSERRGKLDESIAYFKRIDAHSDVARLYQRLGRMDDALRAYAQAVAAKPEDTNTRTQHALLLTQLERLDEAERELTEVLRLDPQSLQARGELANVHMRQQRFNDAIREYQALLQHYPDRQEAHFNLGVALASIGRPAESVDHMRRAIALQPDFADARLGLGIALEQVGQIERAIEEYREALRREPRFAEAHNNLGEIFARSGQLDAAIEHFQQALAARPAFEEARVNLARATAKRQGTRPGR</sequence>
<dbReference type="PANTHER" id="PTHR44366:SF1">
    <property type="entry name" value="UDP-N-ACETYLGLUCOSAMINE--PEPTIDE N-ACETYLGLUCOSAMINYLTRANSFERASE 110 KDA SUBUNIT"/>
    <property type="match status" value="1"/>
</dbReference>
<dbReference type="SMART" id="SM00028">
    <property type="entry name" value="TPR"/>
    <property type="match status" value="9"/>
</dbReference>
<dbReference type="SUPFAM" id="SSF48452">
    <property type="entry name" value="TPR-like"/>
    <property type="match status" value="2"/>
</dbReference>
<keyword evidence="1" id="KW-0677">Repeat</keyword>
<evidence type="ECO:0000256" key="2">
    <source>
        <dbReference type="ARBA" id="ARBA00022803"/>
    </source>
</evidence>
<dbReference type="Pfam" id="PF07719">
    <property type="entry name" value="TPR_2"/>
    <property type="match status" value="1"/>
</dbReference>
<dbReference type="PANTHER" id="PTHR44366">
    <property type="entry name" value="UDP-N-ACETYLGLUCOSAMINE--PEPTIDE N-ACETYLGLUCOSAMINYLTRANSFERASE 110 KDA SUBUNIT"/>
    <property type="match status" value="1"/>
</dbReference>
<reference evidence="4 5" key="1">
    <citation type="submission" date="2016-02" db="EMBL/GenBank/DDBJ databases">
        <authorList>
            <person name="Wen L."/>
            <person name="He K."/>
            <person name="Yang H."/>
        </authorList>
    </citation>
    <scope>NUCLEOTIDE SEQUENCE [LARGE SCALE GENOMIC DNA]</scope>
    <source>
        <strain evidence="4 5">TSA40</strain>
    </source>
</reference>
<dbReference type="Proteomes" id="UP000197535">
    <property type="component" value="Unassembled WGS sequence"/>
</dbReference>
<feature type="repeat" description="TPR" evidence="3">
    <location>
        <begin position="558"/>
        <end position="591"/>
    </location>
</feature>
<feature type="repeat" description="TPR" evidence="3">
    <location>
        <begin position="660"/>
        <end position="693"/>
    </location>
</feature>
<feature type="repeat" description="TPR" evidence="3">
    <location>
        <begin position="694"/>
        <end position="727"/>
    </location>
</feature>
<dbReference type="EMBL" id="LSTO01000007">
    <property type="protein sequence ID" value="OWW18385.1"/>
    <property type="molecule type" value="Genomic_DNA"/>
</dbReference>
<evidence type="ECO:0008006" key="6">
    <source>
        <dbReference type="Google" id="ProtNLM"/>
    </source>
</evidence>
<dbReference type="SUPFAM" id="SSF52266">
    <property type="entry name" value="SGNH hydrolase"/>
    <property type="match status" value="1"/>
</dbReference>
<dbReference type="PROSITE" id="PS50005">
    <property type="entry name" value="TPR"/>
    <property type="match status" value="6"/>
</dbReference>
<dbReference type="InterPro" id="IPR019734">
    <property type="entry name" value="TPR_rpt"/>
</dbReference>
<dbReference type="Gene3D" id="1.25.40.10">
    <property type="entry name" value="Tetratricopeptide repeat domain"/>
    <property type="match status" value="5"/>
</dbReference>
<dbReference type="GO" id="GO:0016788">
    <property type="term" value="F:hydrolase activity, acting on ester bonds"/>
    <property type="evidence" value="ECO:0007669"/>
    <property type="project" value="UniProtKB-ARBA"/>
</dbReference>
<evidence type="ECO:0000313" key="4">
    <source>
        <dbReference type="EMBL" id="OWW18385.1"/>
    </source>
</evidence>
<dbReference type="GO" id="GO:0006493">
    <property type="term" value="P:protein O-linked glycosylation"/>
    <property type="evidence" value="ECO:0007669"/>
    <property type="project" value="InterPro"/>
</dbReference>
<dbReference type="InterPro" id="IPR013105">
    <property type="entry name" value="TPR_2"/>
</dbReference>
<protein>
    <recommendedName>
        <fullName evidence="6">Tetratricopeptide repeat protein</fullName>
    </recommendedName>
</protein>
<organism evidence="4 5">
    <name type="scientific">Noviherbaspirillum denitrificans</name>
    <dbReference type="NCBI Taxonomy" id="1968433"/>
    <lineage>
        <taxon>Bacteria</taxon>
        <taxon>Pseudomonadati</taxon>
        <taxon>Pseudomonadota</taxon>
        <taxon>Betaproteobacteria</taxon>
        <taxon>Burkholderiales</taxon>
        <taxon>Oxalobacteraceae</taxon>
        <taxon>Noviherbaspirillum</taxon>
    </lineage>
</organism>
<dbReference type="AlphaFoldDB" id="A0A254T738"/>
<evidence type="ECO:0000256" key="3">
    <source>
        <dbReference type="PROSITE-ProRule" id="PRU00339"/>
    </source>
</evidence>
<keyword evidence="2 3" id="KW-0802">TPR repeat</keyword>
<name>A0A254T738_9BURK</name>
<keyword evidence="5" id="KW-1185">Reference proteome</keyword>
<dbReference type="Gene3D" id="3.40.50.1110">
    <property type="entry name" value="SGNH hydrolase"/>
    <property type="match status" value="1"/>
</dbReference>
<dbReference type="InterPro" id="IPR036514">
    <property type="entry name" value="SGNH_hydro_sf"/>
</dbReference>